<feature type="signal peptide" evidence="1">
    <location>
        <begin position="1"/>
        <end position="30"/>
    </location>
</feature>
<evidence type="ECO:0008006" key="6">
    <source>
        <dbReference type="Google" id="ProtNLM"/>
    </source>
</evidence>
<proteinExistence type="predicted"/>
<dbReference type="Proteomes" id="UP001431572">
    <property type="component" value="Chromosome 1"/>
</dbReference>
<dbReference type="EMBL" id="CP128399">
    <property type="protein sequence ID" value="WJW65906.1"/>
    <property type="molecule type" value="Genomic_DNA"/>
</dbReference>
<feature type="chain" id="PRO_5035748570" description="PepSY domain-containing protein" evidence="1">
    <location>
        <begin position="31"/>
        <end position="259"/>
    </location>
</feature>
<evidence type="ECO:0000313" key="4">
    <source>
        <dbReference type="Proteomes" id="UP000521676"/>
    </source>
</evidence>
<keyword evidence="5" id="KW-1185">Reference proteome</keyword>
<gene>
    <name evidence="2" type="ORF">HXX08_11715</name>
    <name evidence="3" type="ORF">OZ401_001686</name>
</gene>
<evidence type="ECO:0000313" key="3">
    <source>
        <dbReference type="EMBL" id="WJW65906.1"/>
    </source>
</evidence>
<accession>A0A8T7LZQ8</accession>
<name>A0A8T7LZQ8_9CHLR</name>
<reference evidence="3" key="2">
    <citation type="journal article" date="2024" name="Nature">
        <title>Anoxygenic phototroph of the Chloroflexota uses a type I reaction centre.</title>
        <authorList>
            <person name="Tsuji J.M."/>
            <person name="Shaw N.A."/>
            <person name="Nagashima S."/>
            <person name="Venkiteswaran J.J."/>
            <person name="Schiff S.L."/>
            <person name="Watanabe T."/>
            <person name="Fukui M."/>
            <person name="Hanada S."/>
            <person name="Tank M."/>
            <person name="Neufeld J.D."/>
        </authorList>
    </citation>
    <scope>NUCLEOTIDE SEQUENCE</scope>
    <source>
        <strain evidence="3">L227-S17</strain>
    </source>
</reference>
<dbReference type="RefSeq" id="WP_341467794.1">
    <property type="nucleotide sequence ID" value="NZ_CP128399.1"/>
</dbReference>
<keyword evidence="1" id="KW-0732">Signal</keyword>
<dbReference type="Proteomes" id="UP000521676">
    <property type="component" value="Unassembled WGS sequence"/>
</dbReference>
<reference evidence="2 4" key="1">
    <citation type="submission" date="2020-06" db="EMBL/GenBank/DDBJ databases">
        <title>Anoxygenic phototrophic Chloroflexota member uses a Type I reaction center.</title>
        <authorList>
            <person name="Tsuji J.M."/>
            <person name="Shaw N.A."/>
            <person name="Nagashima S."/>
            <person name="Venkiteswaran J."/>
            <person name="Schiff S.L."/>
            <person name="Hanada S."/>
            <person name="Tank M."/>
            <person name="Neufeld J.D."/>
        </authorList>
    </citation>
    <scope>NUCLEOTIDE SEQUENCE [LARGE SCALE GENOMIC DNA]</scope>
    <source>
        <strain evidence="2">L227-S17</strain>
    </source>
</reference>
<dbReference type="EMBL" id="JACATZ010000001">
    <property type="protein sequence ID" value="NWJ46537.1"/>
    <property type="molecule type" value="Genomic_DNA"/>
</dbReference>
<dbReference type="PROSITE" id="PS51257">
    <property type="entry name" value="PROKAR_LIPOPROTEIN"/>
    <property type="match status" value="1"/>
</dbReference>
<protein>
    <recommendedName>
        <fullName evidence="6">PepSY domain-containing protein</fullName>
    </recommendedName>
</protein>
<evidence type="ECO:0000256" key="1">
    <source>
        <dbReference type="SAM" id="SignalP"/>
    </source>
</evidence>
<evidence type="ECO:0000313" key="2">
    <source>
        <dbReference type="EMBL" id="NWJ46537.1"/>
    </source>
</evidence>
<evidence type="ECO:0000313" key="5">
    <source>
        <dbReference type="Proteomes" id="UP001431572"/>
    </source>
</evidence>
<dbReference type="AlphaFoldDB" id="A0A8T7LZQ8"/>
<organism evidence="2 4">
    <name type="scientific">Candidatus Chlorohelix allophototropha</name>
    <dbReference type="NCBI Taxonomy" id="3003348"/>
    <lineage>
        <taxon>Bacteria</taxon>
        <taxon>Bacillati</taxon>
        <taxon>Chloroflexota</taxon>
        <taxon>Chloroflexia</taxon>
        <taxon>Candidatus Chloroheliales</taxon>
        <taxon>Candidatus Chloroheliaceae</taxon>
        <taxon>Candidatus Chlorohelix</taxon>
    </lineage>
</organism>
<sequence>MRIAKWYLNKRFMMLLVLITLLLAGCGDSATTATPVASSTTAAATTSTSVTTSAAPSTTIVAVLATPVVSPTPATTVALPGSNGTPTPIIGAKGGATMKEAFAVVDQQVKSWQQDAVYVSVFNNLEKQLGIEPDGRCTEWFFQAISVKASKRTTWLVTWDNGKLTVTKSGEEDLPEDNVKFQAEQALPPIPSLIDTNEVMAVARANGGDKSDRPIGFRLAKSAREGASLSFDLIFEQGSKTLLIRVDALTGKILDNARG</sequence>